<accession>A0A4S1WAZ5</accession>
<feature type="transmembrane region" description="Helical" evidence="1">
    <location>
        <begin position="190"/>
        <end position="210"/>
    </location>
</feature>
<dbReference type="Proteomes" id="UP000309848">
    <property type="component" value="Unassembled WGS sequence"/>
</dbReference>
<keyword evidence="1" id="KW-1133">Transmembrane helix</keyword>
<feature type="transmembrane region" description="Helical" evidence="1">
    <location>
        <begin position="152"/>
        <end position="178"/>
    </location>
</feature>
<dbReference type="OrthoDB" id="9809782at2"/>
<dbReference type="PANTHER" id="PTHR36927">
    <property type="entry name" value="BLR4337 PROTEIN"/>
    <property type="match status" value="1"/>
</dbReference>
<dbReference type="PANTHER" id="PTHR36927:SF3">
    <property type="entry name" value="GLUCANS BIOSYNTHESIS PROTEIN C"/>
    <property type="match status" value="1"/>
</dbReference>
<feature type="transmembrane region" description="Helical" evidence="1">
    <location>
        <begin position="21"/>
        <end position="41"/>
    </location>
</feature>
<feature type="transmembrane region" description="Helical" evidence="1">
    <location>
        <begin position="252"/>
        <end position="271"/>
    </location>
</feature>
<comment type="caution">
    <text evidence="3">The sequence shown here is derived from an EMBL/GenBank/DDBJ whole genome shotgun (WGS) entry which is preliminary data.</text>
</comment>
<feature type="transmembrane region" description="Helical" evidence="1">
    <location>
        <begin position="225"/>
        <end position="245"/>
    </location>
</feature>
<feature type="domain" description="Acyltransferase 3" evidence="2">
    <location>
        <begin position="14"/>
        <end position="366"/>
    </location>
</feature>
<dbReference type="InterPro" id="IPR002656">
    <property type="entry name" value="Acyl_transf_3_dom"/>
</dbReference>
<keyword evidence="4" id="KW-1185">Reference proteome</keyword>
<evidence type="ECO:0000313" key="3">
    <source>
        <dbReference type="EMBL" id="TGX40101.1"/>
    </source>
</evidence>
<name>A0A4S1WAZ5_9SPHN</name>
<feature type="transmembrane region" description="Helical" evidence="1">
    <location>
        <begin position="96"/>
        <end position="114"/>
    </location>
</feature>
<keyword evidence="3" id="KW-0012">Acyltransferase</keyword>
<protein>
    <submittedName>
        <fullName evidence="3">Acyltransferase</fullName>
    </submittedName>
</protein>
<dbReference type="Pfam" id="PF01757">
    <property type="entry name" value="Acyl_transf_3"/>
    <property type="match status" value="1"/>
</dbReference>
<keyword evidence="1" id="KW-0472">Membrane</keyword>
<evidence type="ECO:0000259" key="2">
    <source>
        <dbReference type="Pfam" id="PF01757"/>
    </source>
</evidence>
<proteinExistence type="predicted"/>
<keyword evidence="3" id="KW-0808">Transferase</keyword>
<dbReference type="AlphaFoldDB" id="A0A4S1WAZ5"/>
<feature type="transmembrane region" description="Helical" evidence="1">
    <location>
        <begin position="291"/>
        <end position="309"/>
    </location>
</feature>
<dbReference type="InterPro" id="IPR050623">
    <property type="entry name" value="Glucan_succinyl_AcylTrfase"/>
</dbReference>
<evidence type="ECO:0000256" key="1">
    <source>
        <dbReference type="SAM" id="Phobius"/>
    </source>
</evidence>
<reference evidence="3 4" key="1">
    <citation type="submission" date="2019-04" db="EMBL/GenBank/DDBJ databases">
        <title>Sphingomonas psychrotolerans sp. nov., isolated from soil in the Tianshan Mountains, Xinjiang, China.</title>
        <authorList>
            <person name="Luo Y."/>
            <person name="Sheng H."/>
        </authorList>
    </citation>
    <scope>NUCLEOTIDE SEQUENCE [LARGE SCALE GENOMIC DNA]</scope>
    <source>
        <strain evidence="3 4">KIS18-15</strain>
    </source>
</reference>
<feature type="transmembrane region" description="Helical" evidence="1">
    <location>
        <begin position="321"/>
        <end position="341"/>
    </location>
</feature>
<dbReference type="EMBL" id="SRXU01000007">
    <property type="protein sequence ID" value="TGX40101.1"/>
    <property type="molecule type" value="Genomic_DNA"/>
</dbReference>
<dbReference type="GO" id="GO:0016747">
    <property type="term" value="F:acyltransferase activity, transferring groups other than amino-acyl groups"/>
    <property type="evidence" value="ECO:0007669"/>
    <property type="project" value="InterPro"/>
</dbReference>
<feature type="transmembrane region" description="Helical" evidence="1">
    <location>
        <begin position="347"/>
        <end position="368"/>
    </location>
</feature>
<feature type="transmembrane region" description="Helical" evidence="1">
    <location>
        <begin position="53"/>
        <end position="75"/>
    </location>
</feature>
<keyword evidence="1" id="KW-0812">Transmembrane</keyword>
<evidence type="ECO:0000313" key="4">
    <source>
        <dbReference type="Proteomes" id="UP000309848"/>
    </source>
</evidence>
<gene>
    <name evidence="3" type="ORF">E5A74_16155</name>
</gene>
<sequence length="432" mass="47597">MSAASPMIQGQRHYGMDWLRIAAFALLIVYHVAMVFAPWAWVIKTPHSYPALIAPMALLTPWRLPLLFAVSGYASRKLFDRSGGARAFARSRALRLLVPLGFGMAAVVPLEMWVRVLETGYPHNYLHFWAIDYWRAGSFYGREFPSWEHLWFVAYLATYTLLLAALIGWRGAAVAAWLDRAAAWLAQGPRLLWVPIAGLATLRLALLFVVPERQGLASDWSGHSQYVPIFLFGFALAGAPQLWPAIARLWKAALGVAAIAGAVLVTVELAWPGTAIPPHAWMALDRAARVAMAWSMIVALFHVAERWWNRDHRWRKPLAEAVFPFYIVHHPAIVLIAWYTLPLALGPFAEFTLLLSGTALVCFAVYAAGRRIGWLRPLIGLASKPAAIAPAAAQRGAAFERDGEIAALVGLDAAHRGAADDPPAMDAHEVRA</sequence>
<organism evidence="3 4">
    <name type="scientific">Sphingomonas naasensis</name>
    <dbReference type="NCBI Taxonomy" id="1344951"/>
    <lineage>
        <taxon>Bacteria</taxon>
        <taxon>Pseudomonadati</taxon>
        <taxon>Pseudomonadota</taxon>
        <taxon>Alphaproteobacteria</taxon>
        <taxon>Sphingomonadales</taxon>
        <taxon>Sphingomonadaceae</taxon>
        <taxon>Sphingomonas</taxon>
    </lineage>
</organism>